<dbReference type="CDD" id="cd09279">
    <property type="entry name" value="RNase_HI_like"/>
    <property type="match status" value="1"/>
</dbReference>
<evidence type="ECO:0000313" key="2">
    <source>
        <dbReference type="EMBL" id="KKQ74940.1"/>
    </source>
</evidence>
<dbReference type="InterPro" id="IPR002156">
    <property type="entry name" value="RNaseH_domain"/>
</dbReference>
<reference evidence="2 3" key="1">
    <citation type="journal article" date="2015" name="Nature">
        <title>rRNA introns, odd ribosomes, and small enigmatic genomes across a large radiation of phyla.</title>
        <authorList>
            <person name="Brown C.T."/>
            <person name="Hug L.A."/>
            <person name="Thomas B.C."/>
            <person name="Sharon I."/>
            <person name="Castelle C.J."/>
            <person name="Singh A."/>
            <person name="Wilkins M.J."/>
            <person name="Williams K.H."/>
            <person name="Banfield J.F."/>
        </authorList>
    </citation>
    <scope>NUCLEOTIDE SEQUENCE [LARGE SCALE GENOMIC DNA]</scope>
</reference>
<proteinExistence type="predicted"/>
<evidence type="ECO:0000259" key="1">
    <source>
        <dbReference type="PROSITE" id="PS50879"/>
    </source>
</evidence>
<dbReference type="GO" id="GO:0004523">
    <property type="term" value="F:RNA-DNA hybrid ribonuclease activity"/>
    <property type="evidence" value="ECO:0007669"/>
    <property type="project" value="InterPro"/>
</dbReference>
<dbReference type="Gene3D" id="3.30.420.10">
    <property type="entry name" value="Ribonuclease H-like superfamily/Ribonuclease H"/>
    <property type="match status" value="1"/>
</dbReference>
<dbReference type="Pfam" id="PF13456">
    <property type="entry name" value="RVT_3"/>
    <property type="match status" value="1"/>
</dbReference>
<organism evidence="2 3">
    <name type="scientific">Candidatus Woesebacteria bacterium GW2011_GWB1_38_5b</name>
    <dbReference type="NCBI Taxonomy" id="1618569"/>
    <lineage>
        <taxon>Bacteria</taxon>
        <taxon>Candidatus Woeseibacteriota</taxon>
    </lineage>
</organism>
<evidence type="ECO:0000313" key="3">
    <source>
        <dbReference type="Proteomes" id="UP000034181"/>
    </source>
</evidence>
<dbReference type="PANTHER" id="PTHR46387">
    <property type="entry name" value="POLYNUCLEOTIDYL TRANSFERASE, RIBONUCLEASE H-LIKE SUPERFAMILY PROTEIN"/>
    <property type="match status" value="1"/>
</dbReference>
<gene>
    <name evidence="2" type="ORF">US96_C0021G0007</name>
</gene>
<dbReference type="EMBL" id="LBUZ01000021">
    <property type="protein sequence ID" value="KKQ74940.1"/>
    <property type="molecule type" value="Genomic_DNA"/>
</dbReference>
<dbReference type="GO" id="GO:0003676">
    <property type="term" value="F:nucleic acid binding"/>
    <property type="evidence" value="ECO:0007669"/>
    <property type="project" value="InterPro"/>
</dbReference>
<accession>A0A0G0KHC3</accession>
<feature type="domain" description="RNase H type-1" evidence="1">
    <location>
        <begin position="1"/>
        <end position="133"/>
    </location>
</feature>
<dbReference type="InterPro" id="IPR012337">
    <property type="entry name" value="RNaseH-like_sf"/>
</dbReference>
<sequence>MRITIFTDGGARGNPGPAASAFVVYNLAEKEIHHQYSRLGVATNNIAEYSAVLMALKWLLQNYKNFEKPFDFYLDSLLVVKQLNKEFKIKNQNLKQIFIEIFSLVEKIGDINFNYIPREKNIRADELVNICLDS</sequence>
<comment type="caution">
    <text evidence="2">The sequence shown here is derived from an EMBL/GenBank/DDBJ whole genome shotgun (WGS) entry which is preliminary data.</text>
</comment>
<dbReference type="InterPro" id="IPR036397">
    <property type="entry name" value="RNaseH_sf"/>
</dbReference>
<protein>
    <submittedName>
        <fullName evidence="2">Ribonuclease H</fullName>
    </submittedName>
</protein>
<dbReference type="AlphaFoldDB" id="A0A0G0KHC3"/>
<dbReference type="Proteomes" id="UP000034181">
    <property type="component" value="Unassembled WGS sequence"/>
</dbReference>
<dbReference type="PROSITE" id="PS50879">
    <property type="entry name" value="RNASE_H_1"/>
    <property type="match status" value="1"/>
</dbReference>
<name>A0A0G0KHC3_9BACT</name>
<dbReference type="SUPFAM" id="SSF53098">
    <property type="entry name" value="Ribonuclease H-like"/>
    <property type="match status" value="1"/>
</dbReference>